<feature type="chain" id="PRO_5038602446" evidence="1">
    <location>
        <begin position="29"/>
        <end position="112"/>
    </location>
</feature>
<gene>
    <name evidence="2" type="ORF">BJ982_003018</name>
</gene>
<evidence type="ECO:0000313" key="3">
    <source>
        <dbReference type="Proteomes" id="UP000542210"/>
    </source>
</evidence>
<evidence type="ECO:0000256" key="1">
    <source>
        <dbReference type="SAM" id="SignalP"/>
    </source>
</evidence>
<comment type="caution">
    <text evidence="2">The sequence shown here is derived from an EMBL/GenBank/DDBJ whole genome shotgun (WGS) entry which is preliminary data.</text>
</comment>
<dbReference type="RefSeq" id="WP_184880566.1">
    <property type="nucleotide sequence ID" value="NZ_BOOV01000016.1"/>
</dbReference>
<organism evidence="2 3">
    <name type="scientific">Sphaerisporangium siamense</name>
    <dbReference type="NCBI Taxonomy" id="795645"/>
    <lineage>
        <taxon>Bacteria</taxon>
        <taxon>Bacillati</taxon>
        <taxon>Actinomycetota</taxon>
        <taxon>Actinomycetes</taxon>
        <taxon>Streptosporangiales</taxon>
        <taxon>Streptosporangiaceae</taxon>
        <taxon>Sphaerisporangium</taxon>
    </lineage>
</organism>
<proteinExistence type="predicted"/>
<evidence type="ECO:0000313" key="2">
    <source>
        <dbReference type="EMBL" id="MBB4701474.1"/>
    </source>
</evidence>
<dbReference type="AlphaFoldDB" id="A0A7W7D719"/>
<keyword evidence="1" id="KW-0732">Signal</keyword>
<sequence length="112" mass="11909">MLRRSAILFAGLFLAGAGAIATTAPAQARTLATADIVMSPLSLGDYCAAKVYSNSMIGFYQGNLSCYQRGTSGNLVYVGSGNPWQACEFFTRSVVTAYRQGVSQSLICTYVQ</sequence>
<name>A0A7W7D719_9ACTN</name>
<accession>A0A7W7D719</accession>
<feature type="signal peptide" evidence="1">
    <location>
        <begin position="1"/>
        <end position="28"/>
    </location>
</feature>
<keyword evidence="3" id="KW-1185">Reference proteome</keyword>
<reference evidence="2 3" key="1">
    <citation type="submission" date="2020-08" db="EMBL/GenBank/DDBJ databases">
        <title>Sequencing the genomes of 1000 actinobacteria strains.</title>
        <authorList>
            <person name="Klenk H.-P."/>
        </authorList>
    </citation>
    <scope>NUCLEOTIDE SEQUENCE [LARGE SCALE GENOMIC DNA]</scope>
    <source>
        <strain evidence="2 3">DSM 45784</strain>
    </source>
</reference>
<dbReference type="Proteomes" id="UP000542210">
    <property type="component" value="Unassembled WGS sequence"/>
</dbReference>
<dbReference type="EMBL" id="JACHND010000001">
    <property type="protein sequence ID" value="MBB4701474.1"/>
    <property type="molecule type" value="Genomic_DNA"/>
</dbReference>
<protein>
    <submittedName>
        <fullName evidence="2">Uncharacterized protein</fullName>
    </submittedName>
</protein>